<evidence type="ECO:0000259" key="5">
    <source>
        <dbReference type="PROSITE" id="PS50174"/>
    </source>
</evidence>
<dbReference type="InterPro" id="IPR041591">
    <property type="entry name" value="OCRE"/>
</dbReference>
<organism evidence="6">
    <name type="scientific">Davidia involucrata</name>
    <name type="common">Dove tree</name>
    <dbReference type="NCBI Taxonomy" id="16924"/>
    <lineage>
        <taxon>Eukaryota</taxon>
        <taxon>Viridiplantae</taxon>
        <taxon>Streptophyta</taxon>
        <taxon>Embryophyta</taxon>
        <taxon>Tracheophyta</taxon>
        <taxon>Spermatophyta</taxon>
        <taxon>Magnoliopsida</taxon>
        <taxon>eudicotyledons</taxon>
        <taxon>Gunneridae</taxon>
        <taxon>Pentapetalae</taxon>
        <taxon>asterids</taxon>
        <taxon>Cornales</taxon>
        <taxon>Nyssaceae</taxon>
        <taxon>Davidia</taxon>
    </lineage>
</organism>
<keyword evidence="3" id="KW-0539">Nucleus</keyword>
<dbReference type="PROSITE" id="PS50174">
    <property type="entry name" value="G_PATCH"/>
    <property type="match status" value="1"/>
</dbReference>
<comment type="subcellular location">
    <subcellularLocation>
        <location evidence="1">Nucleus</location>
    </subcellularLocation>
</comment>
<feature type="domain" description="G-patch" evidence="5">
    <location>
        <begin position="401"/>
        <end position="447"/>
    </location>
</feature>
<evidence type="ECO:0000256" key="4">
    <source>
        <dbReference type="SAM" id="MobiDB-lite"/>
    </source>
</evidence>
<dbReference type="SMART" id="SM00443">
    <property type="entry name" value="G_patch"/>
    <property type="match status" value="1"/>
</dbReference>
<dbReference type="InterPro" id="IPR000467">
    <property type="entry name" value="G_patch_dom"/>
</dbReference>
<dbReference type="EMBL" id="GHES01005074">
    <property type="protein sequence ID" value="MPA35633.1"/>
    <property type="molecule type" value="Transcribed_RNA"/>
</dbReference>
<feature type="region of interest" description="Disordered" evidence="4">
    <location>
        <begin position="359"/>
        <end position="385"/>
    </location>
</feature>
<evidence type="ECO:0000256" key="1">
    <source>
        <dbReference type="ARBA" id="ARBA00004123"/>
    </source>
</evidence>
<proteinExistence type="predicted"/>
<dbReference type="AlphaFoldDB" id="A0A5B6YWX6"/>
<evidence type="ECO:0000256" key="3">
    <source>
        <dbReference type="ARBA" id="ARBA00023242"/>
    </source>
</evidence>
<accession>A0A5B6YWX6</accession>
<dbReference type="Pfam" id="PF17780">
    <property type="entry name" value="OCRE"/>
    <property type="match status" value="1"/>
</dbReference>
<dbReference type="CDD" id="cd16074">
    <property type="entry name" value="OCRE"/>
    <property type="match status" value="1"/>
</dbReference>
<dbReference type="GO" id="GO:0003723">
    <property type="term" value="F:RNA binding"/>
    <property type="evidence" value="ECO:0007669"/>
    <property type="project" value="UniProtKB-KW"/>
</dbReference>
<evidence type="ECO:0000313" key="6">
    <source>
        <dbReference type="EMBL" id="MPA35633.1"/>
    </source>
</evidence>
<name>A0A5B6YWX6_DAVIN</name>
<dbReference type="GO" id="GO:0000398">
    <property type="term" value="P:mRNA splicing, via spliceosome"/>
    <property type="evidence" value="ECO:0007669"/>
    <property type="project" value="TreeGrafter"/>
</dbReference>
<dbReference type="GO" id="GO:0005634">
    <property type="term" value="C:nucleus"/>
    <property type="evidence" value="ECO:0007669"/>
    <property type="project" value="UniProtKB-SubCell"/>
</dbReference>
<gene>
    <name evidence="6" type="ORF">Din_005074</name>
</gene>
<protein>
    <recommendedName>
        <fullName evidence="5">G-patch domain-containing protein</fullName>
    </recommendedName>
</protein>
<reference evidence="6" key="1">
    <citation type="submission" date="2019-08" db="EMBL/GenBank/DDBJ databases">
        <title>Reference gene set and small RNA set construction with multiple tissues from Davidia involucrata Baill.</title>
        <authorList>
            <person name="Yang H."/>
            <person name="Zhou C."/>
            <person name="Li G."/>
            <person name="Wang J."/>
            <person name="Gao P."/>
            <person name="Wang M."/>
            <person name="Wang R."/>
            <person name="Zhao Y."/>
        </authorList>
    </citation>
    <scope>NUCLEOTIDE SEQUENCE</scope>
    <source>
        <tissue evidence="6">Mixed with DoveR01_LX</tissue>
    </source>
</reference>
<evidence type="ECO:0000256" key="2">
    <source>
        <dbReference type="ARBA" id="ARBA00022884"/>
    </source>
</evidence>
<dbReference type="PANTHER" id="PTHR13948:SF38">
    <property type="entry name" value="D111_G-PATCH DOMAIN-CONTAINING PROTEIN"/>
    <property type="match status" value="1"/>
</dbReference>
<keyword evidence="2" id="KW-0694">RNA-binding</keyword>
<dbReference type="Pfam" id="PF01585">
    <property type="entry name" value="G-patch"/>
    <property type="match status" value="1"/>
</dbReference>
<dbReference type="PANTHER" id="PTHR13948">
    <property type="entry name" value="RNA-BINDING PROTEIN"/>
    <property type="match status" value="1"/>
</dbReference>
<sequence length="451" mass="49376">MAGSTESGHQEFQNNECAFEWDEKSQLYFHASTGFYYDPSAGWYYSSKDGLYYKFENGNYVLLESDKGDQSEINQCGGTVPDEPATVHTECMNNDLPENPPPPSEWLEDTLIDLYLSGYSNQATNVAHDMRMPVEADDGDNLNLSADGAGNNDSYELEEGEWIPDDSYGATDSSGSVLDEGTSWDEENWRAQYGQVIESGEESLPNFPAVDLWDWAMVTGTRKDGKGQVARLVGRLVRRSMKLHPSMPSGGGLLKTAPICEVHLDLVRVTSGQFYKLRSPSARYLATLTAYDSSNPTKDWGFPELSIDRKIPTLPKTSGNCDSKTIERVPAREDLSVHESGKHGNRAYRDRAAERRALHGGFGVGPGQKKSAIVDDSAPSSPVSACPEEAAAESLNISFGAGSYARRILESMGWKEGEALGNSTKGLMEPLQAVGNKGNAGLGWDQSKRRH</sequence>
<feature type="region of interest" description="Disordered" evidence="4">
    <location>
        <begin position="430"/>
        <end position="451"/>
    </location>
</feature>